<sequence>MPHFFCVCVINPLKWVSPPRKSGSSSLATSGGASLSLLVPLKTAIRHQENPNPVSVAKGRKAKPPKIQYAPDKLLYGERTRVLAAIETNDRKLQPRLRDKTQHDDPRSPSHTWVDD</sequence>
<evidence type="ECO:0000313" key="2">
    <source>
        <dbReference type="EMBL" id="KAK7482880.1"/>
    </source>
</evidence>
<feature type="region of interest" description="Disordered" evidence="1">
    <location>
        <begin position="87"/>
        <end position="116"/>
    </location>
</feature>
<proteinExistence type="predicted"/>
<name>A0ABD0K7K6_9CAEN</name>
<reference evidence="2 3" key="1">
    <citation type="journal article" date="2023" name="Sci. Data">
        <title>Genome assembly of the Korean intertidal mud-creeper Batillaria attramentaria.</title>
        <authorList>
            <person name="Patra A.K."/>
            <person name="Ho P.T."/>
            <person name="Jun S."/>
            <person name="Lee S.J."/>
            <person name="Kim Y."/>
            <person name="Won Y.J."/>
        </authorList>
    </citation>
    <scope>NUCLEOTIDE SEQUENCE [LARGE SCALE GENOMIC DNA]</scope>
    <source>
        <strain evidence="2">Wonlab-2016</strain>
    </source>
</reference>
<dbReference type="AlphaFoldDB" id="A0ABD0K7K6"/>
<feature type="compositionally biased region" description="Basic and acidic residues" evidence="1">
    <location>
        <begin position="88"/>
        <end position="116"/>
    </location>
</feature>
<accession>A0ABD0K7K6</accession>
<organism evidence="2 3">
    <name type="scientific">Batillaria attramentaria</name>
    <dbReference type="NCBI Taxonomy" id="370345"/>
    <lineage>
        <taxon>Eukaryota</taxon>
        <taxon>Metazoa</taxon>
        <taxon>Spiralia</taxon>
        <taxon>Lophotrochozoa</taxon>
        <taxon>Mollusca</taxon>
        <taxon>Gastropoda</taxon>
        <taxon>Caenogastropoda</taxon>
        <taxon>Sorbeoconcha</taxon>
        <taxon>Cerithioidea</taxon>
        <taxon>Batillariidae</taxon>
        <taxon>Batillaria</taxon>
    </lineage>
</organism>
<gene>
    <name evidence="2" type="ORF">BaRGS_00025913</name>
</gene>
<feature type="region of interest" description="Disordered" evidence="1">
    <location>
        <begin position="48"/>
        <end position="67"/>
    </location>
</feature>
<comment type="caution">
    <text evidence="2">The sequence shown here is derived from an EMBL/GenBank/DDBJ whole genome shotgun (WGS) entry which is preliminary data.</text>
</comment>
<dbReference type="EMBL" id="JACVVK020000237">
    <property type="protein sequence ID" value="KAK7482880.1"/>
    <property type="molecule type" value="Genomic_DNA"/>
</dbReference>
<dbReference type="Proteomes" id="UP001519460">
    <property type="component" value="Unassembled WGS sequence"/>
</dbReference>
<evidence type="ECO:0000256" key="1">
    <source>
        <dbReference type="SAM" id="MobiDB-lite"/>
    </source>
</evidence>
<evidence type="ECO:0000313" key="3">
    <source>
        <dbReference type="Proteomes" id="UP001519460"/>
    </source>
</evidence>
<protein>
    <submittedName>
        <fullName evidence="2">Uncharacterized protein</fullName>
    </submittedName>
</protein>
<keyword evidence="3" id="KW-1185">Reference proteome</keyword>